<dbReference type="Proteomes" id="UP001179181">
    <property type="component" value="Unassembled WGS sequence"/>
</dbReference>
<organism evidence="2 3">
    <name type="scientific">Dyadobacter arcticus</name>
    <dbReference type="NCBI Taxonomy" id="1078754"/>
    <lineage>
        <taxon>Bacteria</taxon>
        <taxon>Pseudomonadati</taxon>
        <taxon>Bacteroidota</taxon>
        <taxon>Cytophagia</taxon>
        <taxon>Cytophagales</taxon>
        <taxon>Spirosomataceae</taxon>
        <taxon>Dyadobacter</taxon>
    </lineage>
</organism>
<keyword evidence="3" id="KW-1185">Reference proteome</keyword>
<accession>A0ABX0UQ16</accession>
<feature type="region of interest" description="Disordered" evidence="1">
    <location>
        <begin position="35"/>
        <end position="56"/>
    </location>
</feature>
<dbReference type="RefSeq" id="WP_167271279.1">
    <property type="nucleotide sequence ID" value="NZ_JAASQJ010000003.1"/>
</dbReference>
<protein>
    <submittedName>
        <fullName evidence="2">Uncharacterized protein</fullName>
    </submittedName>
</protein>
<dbReference type="EMBL" id="JAASQJ010000003">
    <property type="protein sequence ID" value="NIJ53770.1"/>
    <property type="molecule type" value="Genomic_DNA"/>
</dbReference>
<sequence length="56" mass="6498">MESTHNNSYTQYKDTIEISGSFENTNPFSTKIDTTRTVKSGKRPRIMKPLYSARLR</sequence>
<comment type="caution">
    <text evidence="2">The sequence shown here is derived from an EMBL/GenBank/DDBJ whole genome shotgun (WGS) entry which is preliminary data.</text>
</comment>
<evidence type="ECO:0000256" key="1">
    <source>
        <dbReference type="SAM" id="MobiDB-lite"/>
    </source>
</evidence>
<evidence type="ECO:0000313" key="3">
    <source>
        <dbReference type="Proteomes" id="UP001179181"/>
    </source>
</evidence>
<gene>
    <name evidence="2" type="ORF">FHS68_002952</name>
</gene>
<proteinExistence type="predicted"/>
<reference evidence="2 3" key="1">
    <citation type="submission" date="2020-03" db="EMBL/GenBank/DDBJ databases">
        <title>Genomic Encyclopedia of Type Strains, Phase IV (KMG-IV): sequencing the most valuable type-strain genomes for metagenomic binning, comparative biology and taxonomic classification.</title>
        <authorList>
            <person name="Goeker M."/>
        </authorList>
    </citation>
    <scope>NUCLEOTIDE SEQUENCE [LARGE SCALE GENOMIC DNA]</scope>
    <source>
        <strain evidence="2 3">DSM 102865</strain>
    </source>
</reference>
<name>A0ABX0UQ16_9BACT</name>
<evidence type="ECO:0000313" key="2">
    <source>
        <dbReference type="EMBL" id="NIJ53770.1"/>
    </source>
</evidence>